<sequence length="100" mass="11701">MVVCTQRMLKVMVHISHMLQGDHKVRIKLSVLPRSKSGRFMHHQLPSHVDRLLAQWILSAWAPYCNKNHPTFKPHCLKILIVSYDYTPPWTHQLISGKTH</sequence>
<dbReference type="AlphaFoldDB" id="A0A067QPQ9"/>
<organism evidence="1 2">
    <name type="scientific">Zootermopsis nevadensis</name>
    <name type="common">Dampwood termite</name>
    <dbReference type="NCBI Taxonomy" id="136037"/>
    <lineage>
        <taxon>Eukaryota</taxon>
        <taxon>Metazoa</taxon>
        <taxon>Ecdysozoa</taxon>
        <taxon>Arthropoda</taxon>
        <taxon>Hexapoda</taxon>
        <taxon>Insecta</taxon>
        <taxon>Pterygota</taxon>
        <taxon>Neoptera</taxon>
        <taxon>Polyneoptera</taxon>
        <taxon>Dictyoptera</taxon>
        <taxon>Blattodea</taxon>
        <taxon>Blattoidea</taxon>
        <taxon>Termitoidae</taxon>
        <taxon>Termopsidae</taxon>
        <taxon>Zootermopsis</taxon>
    </lineage>
</organism>
<proteinExistence type="predicted"/>
<accession>A0A067QPQ9</accession>
<dbReference type="Proteomes" id="UP000027135">
    <property type="component" value="Unassembled WGS sequence"/>
</dbReference>
<dbReference type="EMBL" id="KK870234">
    <property type="protein sequence ID" value="KDQ94159.1"/>
    <property type="molecule type" value="Genomic_DNA"/>
</dbReference>
<evidence type="ECO:0000313" key="1">
    <source>
        <dbReference type="EMBL" id="KDQ94159.1"/>
    </source>
</evidence>
<keyword evidence="2" id="KW-1185">Reference proteome</keyword>
<dbReference type="InParanoid" id="A0A067QPQ9"/>
<reference evidence="1 2" key="1">
    <citation type="journal article" date="2014" name="Nat. Commun.">
        <title>Molecular traces of alternative social organization in a termite genome.</title>
        <authorList>
            <person name="Terrapon N."/>
            <person name="Li C."/>
            <person name="Robertson H.M."/>
            <person name="Ji L."/>
            <person name="Meng X."/>
            <person name="Booth W."/>
            <person name="Chen Z."/>
            <person name="Childers C.P."/>
            <person name="Glastad K.M."/>
            <person name="Gokhale K."/>
            <person name="Gowin J."/>
            <person name="Gronenberg W."/>
            <person name="Hermansen R.A."/>
            <person name="Hu H."/>
            <person name="Hunt B.G."/>
            <person name="Huylmans A.K."/>
            <person name="Khalil S.M."/>
            <person name="Mitchell R.D."/>
            <person name="Munoz-Torres M.C."/>
            <person name="Mustard J.A."/>
            <person name="Pan H."/>
            <person name="Reese J.T."/>
            <person name="Scharf M.E."/>
            <person name="Sun F."/>
            <person name="Vogel H."/>
            <person name="Xiao J."/>
            <person name="Yang W."/>
            <person name="Yang Z."/>
            <person name="Yang Z."/>
            <person name="Zhou J."/>
            <person name="Zhu J."/>
            <person name="Brent C.S."/>
            <person name="Elsik C.G."/>
            <person name="Goodisman M.A."/>
            <person name="Liberles D.A."/>
            <person name="Roe R.M."/>
            <person name="Vargo E.L."/>
            <person name="Vilcinskas A."/>
            <person name="Wang J."/>
            <person name="Bornberg-Bauer E."/>
            <person name="Korb J."/>
            <person name="Zhang G."/>
            <person name="Liebig J."/>
        </authorList>
    </citation>
    <scope>NUCLEOTIDE SEQUENCE [LARGE SCALE GENOMIC DNA]</scope>
    <source>
        <tissue evidence="1">Whole organism</tissue>
    </source>
</reference>
<protein>
    <submittedName>
        <fullName evidence="1">Uncharacterized protein</fullName>
    </submittedName>
</protein>
<gene>
    <name evidence="1" type="ORF">L798_06487</name>
</gene>
<evidence type="ECO:0000313" key="2">
    <source>
        <dbReference type="Proteomes" id="UP000027135"/>
    </source>
</evidence>
<name>A0A067QPQ9_ZOONE</name>